<feature type="chain" id="PRO_5022697259" description="PEP-CTERM protein-sorting domain-containing protein" evidence="1">
    <location>
        <begin position="24"/>
        <end position="206"/>
    </location>
</feature>
<proteinExistence type="predicted"/>
<keyword evidence="1" id="KW-0732">Signal</keyword>
<dbReference type="KEGG" id="smam:Mal15_35310"/>
<keyword evidence="3" id="KW-1185">Reference proteome</keyword>
<evidence type="ECO:0000256" key="1">
    <source>
        <dbReference type="SAM" id="SignalP"/>
    </source>
</evidence>
<sequence precursor="true">MLLKRILPAAALSFALCVSTTHAAVVSFMGTIPAGGLQVAGPVLNSLPRDFVVSYTYTPSATGLSTVTGDFTFLANSSDPQVTVATSGEFALANNAGTSGEDIFSVDGTIAAGLLGPTITRYTFAFVKPTNTVGSDDLNPLTLSKMIAGPTSMNFKSGPLRAMGVIRGAPEPNTMIALSGLVIGGCGIGYRRRQRSKAKATTEAEK</sequence>
<organism evidence="2 3">
    <name type="scientific">Stieleria maiorica</name>
    <dbReference type="NCBI Taxonomy" id="2795974"/>
    <lineage>
        <taxon>Bacteria</taxon>
        <taxon>Pseudomonadati</taxon>
        <taxon>Planctomycetota</taxon>
        <taxon>Planctomycetia</taxon>
        <taxon>Pirellulales</taxon>
        <taxon>Pirellulaceae</taxon>
        <taxon>Stieleria</taxon>
    </lineage>
</organism>
<evidence type="ECO:0008006" key="4">
    <source>
        <dbReference type="Google" id="ProtNLM"/>
    </source>
</evidence>
<feature type="signal peptide" evidence="1">
    <location>
        <begin position="1"/>
        <end position="23"/>
    </location>
</feature>
<dbReference type="Proteomes" id="UP000321353">
    <property type="component" value="Chromosome"/>
</dbReference>
<dbReference type="AlphaFoldDB" id="A0A5B9MH63"/>
<accession>A0A5B9MH63</accession>
<gene>
    <name evidence="2" type="ORF">Mal15_35310</name>
</gene>
<evidence type="ECO:0000313" key="3">
    <source>
        <dbReference type="Proteomes" id="UP000321353"/>
    </source>
</evidence>
<protein>
    <recommendedName>
        <fullName evidence="4">PEP-CTERM protein-sorting domain-containing protein</fullName>
    </recommendedName>
</protein>
<reference evidence="2 3" key="1">
    <citation type="submission" date="2019-02" db="EMBL/GenBank/DDBJ databases">
        <title>Planctomycetal bacteria perform biofilm scaping via a novel small molecule.</title>
        <authorList>
            <person name="Jeske O."/>
            <person name="Boedeker C."/>
            <person name="Wiegand S."/>
            <person name="Breitling P."/>
            <person name="Kallscheuer N."/>
            <person name="Jogler M."/>
            <person name="Rohde M."/>
            <person name="Petersen J."/>
            <person name="Medema M.H."/>
            <person name="Surup F."/>
            <person name="Jogler C."/>
        </authorList>
    </citation>
    <scope>NUCLEOTIDE SEQUENCE [LARGE SCALE GENOMIC DNA]</scope>
    <source>
        <strain evidence="2 3">Mal15</strain>
    </source>
</reference>
<evidence type="ECO:0000313" key="2">
    <source>
        <dbReference type="EMBL" id="QEF99466.1"/>
    </source>
</evidence>
<name>A0A5B9MH63_9BACT</name>
<dbReference type="EMBL" id="CP036264">
    <property type="protein sequence ID" value="QEF99466.1"/>
    <property type="molecule type" value="Genomic_DNA"/>
</dbReference>